<organism evidence="1 2">
    <name type="scientific">Ciceribacter selenitireducens ATCC BAA-1503</name>
    <dbReference type="NCBI Taxonomy" id="1336235"/>
    <lineage>
        <taxon>Bacteria</taxon>
        <taxon>Pseudomonadati</taxon>
        <taxon>Pseudomonadota</taxon>
        <taxon>Alphaproteobacteria</taxon>
        <taxon>Hyphomicrobiales</taxon>
        <taxon>Rhizobiaceae</taxon>
        <taxon>Ciceribacter</taxon>
    </lineage>
</organism>
<name>A0A376AG91_9HYPH</name>
<sequence>MKSRAEGSPSVFSCISCHACCLHSHGRATLSHRFTRLGG</sequence>
<protein>
    <submittedName>
        <fullName evidence="1">Uncharacterized protein</fullName>
    </submittedName>
</protein>
<dbReference type="AlphaFoldDB" id="A0A376AG91"/>
<evidence type="ECO:0000313" key="2">
    <source>
        <dbReference type="Proteomes" id="UP000254764"/>
    </source>
</evidence>
<gene>
    <name evidence="1" type="ORF">RHIZ70_2550</name>
</gene>
<accession>A0A376AG91</accession>
<evidence type="ECO:0000313" key="1">
    <source>
        <dbReference type="EMBL" id="SSC66842.1"/>
    </source>
</evidence>
<proteinExistence type="predicted"/>
<keyword evidence="2" id="KW-1185">Reference proteome</keyword>
<dbReference type="Proteomes" id="UP000254764">
    <property type="component" value="Unassembled WGS sequence"/>
</dbReference>
<dbReference type="EMBL" id="UEYP01000003">
    <property type="protein sequence ID" value="SSC66842.1"/>
    <property type="molecule type" value="Genomic_DNA"/>
</dbReference>
<reference evidence="2" key="1">
    <citation type="submission" date="2018-07" db="EMBL/GenBank/DDBJ databases">
        <authorList>
            <person name="Peiro R."/>
            <person name="Begona"/>
            <person name="Cbmso G."/>
            <person name="Lopez M."/>
            <person name="Gonzalez S."/>
        </authorList>
    </citation>
    <scope>NUCLEOTIDE SEQUENCE [LARGE SCALE GENOMIC DNA]</scope>
</reference>